<keyword evidence="2" id="KW-0812">Transmembrane</keyword>
<proteinExistence type="predicted"/>
<organism evidence="3 4">
    <name type="scientific">Corynebacterium falsenii</name>
    <dbReference type="NCBI Taxonomy" id="108486"/>
    <lineage>
        <taxon>Bacteria</taxon>
        <taxon>Bacillati</taxon>
        <taxon>Actinomycetota</taxon>
        <taxon>Actinomycetes</taxon>
        <taxon>Mycobacteriales</taxon>
        <taxon>Corynebacteriaceae</taxon>
        <taxon>Corynebacterium</taxon>
    </lineage>
</organism>
<dbReference type="Proteomes" id="UP000285278">
    <property type="component" value="Unassembled WGS sequence"/>
</dbReference>
<feature type="compositionally biased region" description="Low complexity" evidence="1">
    <location>
        <begin position="1"/>
        <end position="23"/>
    </location>
</feature>
<feature type="compositionally biased region" description="Polar residues" evidence="1">
    <location>
        <begin position="57"/>
        <end position="66"/>
    </location>
</feature>
<feature type="transmembrane region" description="Helical" evidence="2">
    <location>
        <begin position="140"/>
        <end position="165"/>
    </location>
</feature>
<keyword evidence="4" id="KW-1185">Reference proteome</keyword>
<feature type="transmembrane region" description="Helical" evidence="2">
    <location>
        <begin position="370"/>
        <end position="391"/>
    </location>
</feature>
<feature type="transmembrane region" description="Helical" evidence="2">
    <location>
        <begin position="197"/>
        <end position="218"/>
    </location>
</feature>
<keyword evidence="2" id="KW-1133">Transmembrane helix</keyword>
<sequence>MYMINSSPQSASPSPDDSGDISPVADQLDGTHTEPAQPSSPDSDSAHSDPAHVEPAQPSSVTTAPPTSHRELVTALRKLGLPSVLSARDRAQDLLRRVAVPLWLVAGFMVTVAMLNRAMAILADSPITDGESDLDLPEAVYAPLGGAVIFLVATPILGIIAAVLTSRKRSHAFASAVGVAGALVTILLPVFPSPDKLSALFWGVAITAVIFGATYIGIGSVFSWSIHRVGQEIFSLGPMIARTLPLFTLASLFLFYNAEIWQVMLPLSWPRILQVAAALGVLTLLLVSVTTRDEVQELLSNHADDLRRSERLNIVLIPSLVTIIQSLFLALLVFLFFLAFGQLSVSDATIFQWTQAQVDKTLWEHYRIPFAPTLIKVSFILSALAALNFAASAASDSSHRQRFVAPLISEVAMGLDTRAAYLTSQRVTPVH</sequence>
<gene>
    <name evidence="3" type="ORF">D3M95_08345</name>
</gene>
<keyword evidence="2" id="KW-0472">Membrane</keyword>
<feature type="transmembrane region" description="Helical" evidence="2">
    <location>
        <begin position="239"/>
        <end position="256"/>
    </location>
</feature>
<reference evidence="3 4" key="1">
    <citation type="submission" date="2018-09" db="EMBL/GenBank/DDBJ databases">
        <title>Optimization and identification of Corynebacterium falsenii FN1-14 from fish paste.</title>
        <authorList>
            <person name="Daroonpunt R."/>
            <person name="Tanasupawat S."/>
        </authorList>
    </citation>
    <scope>NUCLEOTIDE SEQUENCE [LARGE SCALE GENOMIC DNA]</scope>
    <source>
        <strain evidence="3 4">FN1-14</strain>
    </source>
</reference>
<evidence type="ECO:0000256" key="2">
    <source>
        <dbReference type="SAM" id="Phobius"/>
    </source>
</evidence>
<feature type="transmembrane region" description="Helical" evidence="2">
    <location>
        <begin position="268"/>
        <end position="291"/>
    </location>
</feature>
<evidence type="ECO:0000313" key="4">
    <source>
        <dbReference type="Proteomes" id="UP000285278"/>
    </source>
</evidence>
<dbReference type="EMBL" id="QXJK01000009">
    <property type="protein sequence ID" value="RIX34105.1"/>
    <property type="molecule type" value="Genomic_DNA"/>
</dbReference>
<feature type="region of interest" description="Disordered" evidence="1">
    <location>
        <begin position="1"/>
        <end position="68"/>
    </location>
</feature>
<dbReference type="AlphaFoldDB" id="A0A418Q5W0"/>
<dbReference type="SUPFAM" id="SSF103473">
    <property type="entry name" value="MFS general substrate transporter"/>
    <property type="match status" value="1"/>
</dbReference>
<protein>
    <submittedName>
        <fullName evidence="3">Uncharacterized protein</fullName>
    </submittedName>
</protein>
<dbReference type="InterPro" id="IPR036259">
    <property type="entry name" value="MFS_trans_sf"/>
</dbReference>
<feature type="transmembrane region" description="Helical" evidence="2">
    <location>
        <begin position="98"/>
        <end position="120"/>
    </location>
</feature>
<evidence type="ECO:0000313" key="3">
    <source>
        <dbReference type="EMBL" id="RIX34105.1"/>
    </source>
</evidence>
<feature type="transmembrane region" description="Helical" evidence="2">
    <location>
        <begin position="172"/>
        <end position="191"/>
    </location>
</feature>
<dbReference type="STRING" id="1451189.CFAL_00965"/>
<name>A0A418Q5W0_9CORY</name>
<evidence type="ECO:0000256" key="1">
    <source>
        <dbReference type="SAM" id="MobiDB-lite"/>
    </source>
</evidence>
<comment type="caution">
    <text evidence="3">The sequence shown here is derived from an EMBL/GenBank/DDBJ whole genome shotgun (WGS) entry which is preliminary data.</text>
</comment>
<feature type="transmembrane region" description="Helical" evidence="2">
    <location>
        <begin position="312"/>
        <end position="340"/>
    </location>
</feature>
<accession>A0A418Q5W0</accession>